<evidence type="ECO:0000313" key="2">
    <source>
        <dbReference type="EMBL" id="QPD03676.1"/>
    </source>
</evidence>
<dbReference type="InterPro" id="IPR014717">
    <property type="entry name" value="Transl_elong_EF1B/ribsomal_bS6"/>
</dbReference>
<dbReference type="KEGG" id="nkf:Nkreftii_001450"/>
<dbReference type="PROSITE" id="PS51257">
    <property type="entry name" value="PROKAR_LIPOPROTEIN"/>
    <property type="match status" value="1"/>
</dbReference>
<dbReference type="Gene3D" id="3.30.70.60">
    <property type="match status" value="1"/>
</dbReference>
<keyword evidence="1" id="KW-0472">Membrane</keyword>
<feature type="transmembrane region" description="Helical" evidence="1">
    <location>
        <begin position="20"/>
        <end position="41"/>
    </location>
</feature>
<dbReference type="Proteomes" id="UP000593737">
    <property type="component" value="Chromosome"/>
</dbReference>
<evidence type="ECO:0000313" key="3">
    <source>
        <dbReference type="Proteomes" id="UP000593737"/>
    </source>
</evidence>
<organism evidence="2 3">
    <name type="scientific">Candidatus Nitrospira kreftii</name>
    <dbReference type="NCBI Taxonomy" id="2652173"/>
    <lineage>
        <taxon>Bacteria</taxon>
        <taxon>Pseudomonadati</taxon>
        <taxon>Nitrospirota</taxon>
        <taxon>Nitrospiria</taxon>
        <taxon>Nitrospirales</taxon>
        <taxon>Nitrospiraceae</taxon>
        <taxon>Nitrospira</taxon>
    </lineage>
</organism>
<dbReference type="GO" id="GO:0043683">
    <property type="term" value="P:type IV pilus assembly"/>
    <property type="evidence" value="ECO:0007669"/>
    <property type="project" value="InterPro"/>
</dbReference>
<sequence>MKERLIVMLQHPFAPLLPWASVACCLLAALFFVHGVGLAGVQLTRERLEKEWVAMRQSLIQHKEARKAQKDLSQVWALLPAERDFAPLALGITEEAKRDRITMPALSYKTEPTVVANTSKGLLQGPLTGRYEDLRRFIHNLETADELLFIEDLELTRSGDLRDDALTFNIKIATYLRTDSEKPILSATGQ</sequence>
<dbReference type="InterPro" id="IPR007445">
    <property type="entry name" value="PilO"/>
</dbReference>
<evidence type="ECO:0000256" key="1">
    <source>
        <dbReference type="SAM" id="Phobius"/>
    </source>
</evidence>
<name>A0A7S8IYY2_9BACT</name>
<dbReference type="AlphaFoldDB" id="A0A7S8IYY2"/>
<gene>
    <name evidence="2" type="ORF">Nkreftii_001450</name>
</gene>
<reference evidence="2 3" key="1">
    <citation type="journal article" date="2020" name="ISME J.">
        <title>Enrichment and physiological characterization of a novel comammox Nitrospira indicates ammonium inhibition of complete nitrification.</title>
        <authorList>
            <person name="Sakoula D."/>
            <person name="Koch H."/>
            <person name="Frank J."/>
            <person name="Jetten M.S.M."/>
            <person name="van Kessel M.A.H.J."/>
            <person name="Lucker S."/>
        </authorList>
    </citation>
    <scope>NUCLEOTIDE SEQUENCE [LARGE SCALE GENOMIC DNA]</scope>
    <source>
        <strain evidence="2">Comreactor17</strain>
    </source>
</reference>
<dbReference type="Pfam" id="PF04350">
    <property type="entry name" value="PilO"/>
    <property type="match status" value="1"/>
</dbReference>
<keyword evidence="1" id="KW-0812">Transmembrane</keyword>
<protein>
    <recommendedName>
        <fullName evidence="4">Type IV pilus assembly protein PilO</fullName>
    </recommendedName>
</protein>
<keyword evidence="1" id="KW-1133">Transmembrane helix</keyword>
<dbReference type="EMBL" id="CP047423">
    <property type="protein sequence ID" value="QPD03676.1"/>
    <property type="molecule type" value="Genomic_DNA"/>
</dbReference>
<evidence type="ECO:0008006" key="4">
    <source>
        <dbReference type="Google" id="ProtNLM"/>
    </source>
</evidence>
<dbReference type="GO" id="GO:0043107">
    <property type="term" value="P:type IV pilus-dependent motility"/>
    <property type="evidence" value="ECO:0007669"/>
    <property type="project" value="InterPro"/>
</dbReference>
<accession>A0A7S8IYY2</accession>
<proteinExistence type="predicted"/>